<gene>
    <name evidence="2" type="ORF">ATK36_4736</name>
</gene>
<organism evidence="2 3">
    <name type="scientific">Amycolatopsis sulphurea</name>
    <dbReference type="NCBI Taxonomy" id="76022"/>
    <lineage>
        <taxon>Bacteria</taxon>
        <taxon>Bacillati</taxon>
        <taxon>Actinomycetota</taxon>
        <taxon>Actinomycetes</taxon>
        <taxon>Pseudonocardiales</taxon>
        <taxon>Pseudonocardiaceae</taxon>
        <taxon>Amycolatopsis</taxon>
    </lineage>
</organism>
<reference evidence="2 3" key="1">
    <citation type="submission" date="2017-10" db="EMBL/GenBank/DDBJ databases">
        <title>Sequencing the genomes of 1000 actinobacteria strains.</title>
        <authorList>
            <person name="Klenk H.-P."/>
        </authorList>
    </citation>
    <scope>NUCLEOTIDE SEQUENCE [LARGE SCALE GENOMIC DNA]</scope>
    <source>
        <strain evidence="2 3">DSM 46092</strain>
    </source>
</reference>
<feature type="region of interest" description="Disordered" evidence="1">
    <location>
        <begin position="41"/>
        <end position="66"/>
    </location>
</feature>
<dbReference type="Proteomes" id="UP000243542">
    <property type="component" value="Unassembled WGS sequence"/>
</dbReference>
<accession>A0A2A9FDQ2</accession>
<dbReference type="EMBL" id="PDJK01000002">
    <property type="protein sequence ID" value="PFG49577.1"/>
    <property type="molecule type" value="Genomic_DNA"/>
</dbReference>
<proteinExistence type="predicted"/>
<comment type="caution">
    <text evidence="2">The sequence shown here is derived from an EMBL/GenBank/DDBJ whole genome shotgun (WGS) entry which is preliminary data.</text>
</comment>
<name>A0A2A9FDQ2_9PSEU</name>
<feature type="compositionally biased region" description="Basic and acidic residues" evidence="1">
    <location>
        <begin position="41"/>
        <end position="51"/>
    </location>
</feature>
<sequence length="476" mass="52557">MADLPADATFEKGMAQLRQPAEIPVRSNERLAGAVARLAAELRDERRKKGEEGEEPPDPGKMPVPRIGTTPWDILQAFGRATALSSQNPSRGLSHHWNCLRYLTTLCSENGILARSEDAKDTRYHNKGTQSRDLGIAVALLVARRTLERLHPGYRFEVVDLELALAAGWAMRARDREQDAPKPPPERPAFFLVGRKAAAPLLLAVADGRGSHAKEPLQHKQLTRSAELAYLIALGSDAHPVPNLLLSTTFAGKNGIEVLMLGNDDGGELGVPGGSLPNLSGEVEQQNFISFITTTDEDGNSTDRLGFHIEPGGYEWLSRVLVRSSAAMLLTFAGDRDTASRYLTQRQGFRIGGERAQHGLDAQCDVRITVNGIDLDSTDHVFRFRGVRVEVFSGLPLHLYELLKEDPGHPGYEAELQAIHRQWRQSAAERHWGGIITMDRDGAVMALRKIDDGDRNRAEIRYLRGDAANRRGKEQE</sequence>
<evidence type="ECO:0000313" key="3">
    <source>
        <dbReference type="Proteomes" id="UP000243542"/>
    </source>
</evidence>
<dbReference type="AlphaFoldDB" id="A0A2A9FDQ2"/>
<dbReference type="RefSeq" id="WP_098513448.1">
    <property type="nucleotide sequence ID" value="NZ_JBIAKZ010000004.1"/>
</dbReference>
<protein>
    <submittedName>
        <fullName evidence="2">Uncharacterized protein</fullName>
    </submittedName>
</protein>
<feature type="region of interest" description="Disordered" evidence="1">
    <location>
        <begin position="1"/>
        <end position="21"/>
    </location>
</feature>
<evidence type="ECO:0000256" key="1">
    <source>
        <dbReference type="SAM" id="MobiDB-lite"/>
    </source>
</evidence>
<keyword evidence="3" id="KW-1185">Reference proteome</keyword>
<evidence type="ECO:0000313" key="2">
    <source>
        <dbReference type="EMBL" id="PFG49577.1"/>
    </source>
</evidence>